<keyword evidence="2 5" id="KW-0479">Metal-binding</keyword>
<evidence type="ECO:0000313" key="7">
    <source>
        <dbReference type="EMBL" id="KAK8239865.1"/>
    </source>
</evidence>
<dbReference type="InterPro" id="IPR002401">
    <property type="entry name" value="Cyt_P450_E_grp-I"/>
</dbReference>
<keyword evidence="3 5" id="KW-0560">Oxidoreductase</keyword>
<evidence type="ECO:0000256" key="2">
    <source>
        <dbReference type="ARBA" id="ARBA00022723"/>
    </source>
</evidence>
<dbReference type="CDD" id="cd11065">
    <property type="entry name" value="CYP64-like"/>
    <property type="match status" value="1"/>
</dbReference>
<reference evidence="7 8" key="1">
    <citation type="submission" date="2024-04" db="EMBL/GenBank/DDBJ databases">
        <title>Phyllosticta paracitricarpa is synonymous to the EU quarantine fungus P. citricarpa based on phylogenomic analyses.</title>
        <authorList>
            <consortium name="Lawrence Berkeley National Laboratory"/>
            <person name="Van Ingen-Buijs V.A."/>
            <person name="Van Westerhoven A.C."/>
            <person name="Haridas S."/>
            <person name="Skiadas P."/>
            <person name="Martin F."/>
            <person name="Groenewald J.Z."/>
            <person name="Crous P.W."/>
            <person name="Seidl M.F."/>
        </authorList>
    </citation>
    <scope>NUCLEOTIDE SEQUENCE [LARGE SCALE GENOMIC DNA]</scope>
    <source>
        <strain evidence="7 8">CBS 123374</strain>
    </source>
</reference>
<dbReference type="PANTHER" id="PTHR46300">
    <property type="entry name" value="P450, PUTATIVE (EUROFUNG)-RELATED-RELATED"/>
    <property type="match status" value="1"/>
</dbReference>
<dbReference type="EMBL" id="JBBWRZ010000003">
    <property type="protein sequence ID" value="KAK8239865.1"/>
    <property type="molecule type" value="Genomic_DNA"/>
</dbReference>
<feature type="signal peptide" evidence="6">
    <location>
        <begin position="1"/>
        <end position="17"/>
    </location>
</feature>
<keyword evidence="5" id="KW-0349">Heme</keyword>
<comment type="similarity">
    <text evidence="1 5">Belongs to the cytochrome P450 family.</text>
</comment>
<dbReference type="InterPro" id="IPR050364">
    <property type="entry name" value="Cytochrome_P450_fung"/>
</dbReference>
<evidence type="ECO:0000256" key="1">
    <source>
        <dbReference type="ARBA" id="ARBA00010617"/>
    </source>
</evidence>
<dbReference type="PROSITE" id="PS00086">
    <property type="entry name" value="CYTOCHROME_P450"/>
    <property type="match status" value="1"/>
</dbReference>
<protein>
    <submittedName>
        <fullName evidence="7">Cytochrome P450</fullName>
    </submittedName>
</protein>
<evidence type="ECO:0000256" key="6">
    <source>
        <dbReference type="SAM" id="SignalP"/>
    </source>
</evidence>
<dbReference type="Pfam" id="PF00067">
    <property type="entry name" value="p450"/>
    <property type="match status" value="1"/>
</dbReference>
<feature type="chain" id="PRO_5045476854" evidence="6">
    <location>
        <begin position="18"/>
        <end position="540"/>
    </location>
</feature>
<dbReference type="InterPro" id="IPR001128">
    <property type="entry name" value="Cyt_P450"/>
</dbReference>
<keyword evidence="6" id="KW-0732">Signal</keyword>
<dbReference type="PRINTS" id="PR00463">
    <property type="entry name" value="EP450I"/>
</dbReference>
<dbReference type="Gene3D" id="1.10.630.10">
    <property type="entry name" value="Cytochrome P450"/>
    <property type="match status" value="1"/>
</dbReference>
<accession>A0ABR1YUJ5</accession>
<proteinExistence type="inferred from homology"/>
<dbReference type="InterPro" id="IPR017972">
    <property type="entry name" value="Cyt_P450_CS"/>
</dbReference>
<dbReference type="InterPro" id="IPR036396">
    <property type="entry name" value="Cyt_P450_sf"/>
</dbReference>
<dbReference type="PANTHER" id="PTHR46300:SF8">
    <property type="entry name" value="CYTOCHROME P450 2E1"/>
    <property type="match status" value="1"/>
</dbReference>
<keyword evidence="8" id="KW-1185">Reference proteome</keyword>
<organism evidence="7 8">
    <name type="scientific">Phyllosticta capitalensis</name>
    <dbReference type="NCBI Taxonomy" id="121624"/>
    <lineage>
        <taxon>Eukaryota</taxon>
        <taxon>Fungi</taxon>
        <taxon>Dikarya</taxon>
        <taxon>Ascomycota</taxon>
        <taxon>Pezizomycotina</taxon>
        <taxon>Dothideomycetes</taxon>
        <taxon>Dothideomycetes incertae sedis</taxon>
        <taxon>Botryosphaeriales</taxon>
        <taxon>Phyllostictaceae</taxon>
        <taxon>Phyllosticta</taxon>
    </lineage>
</organism>
<keyword evidence="4 5" id="KW-0408">Iron</keyword>
<evidence type="ECO:0000313" key="8">
    <source>
        <dbReference type="Proteomes" id="UP001492380"/>
    </source>
</evidence>
<keyword evidence="5" id="KW-0503">Monooxygenase</keyword>
<gene>
    <name evidence="7" type="ORF">HDK90DRAFT_547689</name>
</gene>
<name>A0ABR1YUJ5_9PEZI</name>
<evidence type="ECO:0000256" key="3">
    <source>
        <dbReference type="ARBA" id="ARBA00023002"/>
    </source>
</evidence>
<comment type="caution">
    <text evidence="7">The sequence shown here is derived from an EMBL/GenBank/DDBJ whole genome shotgun (WGS) entry which is preliminary data.</text>
</comment>
<evidence type="ECO:0000256" key="4">
    <source>
        <dbReference type="ARBA" id="ARBA00023004"/>
    </source>
</evidence>
<dbReference type="PRINTS" id="PR00385">
    <property type="entry name" value="P450"/>
</dbReference>
<evidence type="ECO:0000256" key="5">
    <source>
        <dbReference type="RuleBase" id="RU000461"/>
    </source>
</evidence>
<dbReference type="SUPFAM" id="SSF48264">
    <property type="entry name" value="Cytochrome P450"/>
    <property type="match status" value="1"/>
</dbReference>
<sequence length="540" mass="61480">MLTFAFFFVLSIAIAVAKLACSYFDRPAGTTWLPGPKGIPFIGRVWDIPREHSYLQFKKWSDKFGKIYQVNIFGRNHVWVASDKIANELLVARSDTFSDRPQINNLDDSKTAPEYLPLLGYNHVWQRQRRFVHQLMSKSAADKHQLLPYHECKHFLLDLMLRPQDLEVHAESYTGRVISRLAFGHVRFADEITLNSHALLAAISPAANLPNILPQLRMLPYWLSPWKQAERARHARERDFFVKMRQEVDKDLAAGSTANSYMRSFIEGKAKNDKTTSALEDLEGAYTVGMVGLAGIITTASALITYVLAMCLHPEWQAKVQEEIDRVCGDRMPRPSDSPDLPVLRAVIKECMRWRPVTPSSIPHESTKDFIYEGHFIPAGSHIHPSQWAITRDPEVYPDPETFNPERWLSPAYPSFQEPLSKFPSIKNFTTFGYGRRICMGMDLVEQEFLVGMGSMAWAFNFSKKLDEAGRTIDIPAHDYTSLLISRPRPFQFAIQPRSEGREVQLYAQYFDAVRAGEIGGMAQNADHIEVANEKGVMLV</sequence>
<dbReference type="Proteomes" id="UP001492380">
    <property type="component" value="Unassembled WGS sequence"/>
</dbReference>